<keyword evidence="4" id="KW-0812">Transmembrane</keyword>
<organism evidence="6">
    <name type="scientific">Caldiarchaeum subterraneum</name>
    <dbReference type="NCBI Taxonomy" id="311458"/>
    <lineage>
        <taxon>Archaea</taxon>
        <taxon>Nitrososphaerota</taxon>
        <taxon>Candidatus Caldarchaeales</taxon>
        <taxon>Candidatus Caldarchaeaceae</taxon>
        <taxon>Candidatus Caldarchaeum</taxon>
    </lineage>
</organism>
<comment type="caution">
    <text evidence="6">The sequence shown here is derived from an EMBL/GenBank/DDBJ whole genome shotgun (WGS) entry which is preliminary data.</text>
</comment>
<keyword evidence="4" id="KW-0472">Membrane</keyword>
<keyword evidence="4" id="KW-1133">Transmembrane helix</keyword>
<evidence type="ECO:0000256" key="3">
    <source>
        <dbReference type="ARBA" id="ARBA00022694"/>
    </source>
</evidence>
<dbReference type="InterPro" id="IPR056743">
    <property type="entry name" value="TRM5-TYW2-like_MTfase"/>
</dbReference>
<dbReference type="GO" id="GO:0008175">
    <property type="term" value="F:tRNA methyltransferase activity"/>
    <property type="evidence" value="ECO:0007669"/>
    <property type="project" value="TreeGrafter"/>
</dbReference>
<dbReference type="SUPFAM" id="SSF53335">
    <property type="entry name" value="S-adenosyl-L-methionine-dependent methyltransferases"/>
    <property type="match status" value="1"/>
</dbReference>
<protein>
    <submittedName>
        <fullName evidence="6">Class I SAM-dependent methyltransferase family protein</fullName>
    </submittedName>
</protein>
<dbReference type="AlphaFoldDB" id="A0A7C5QNC5"/>
<dbReference type="CDD" id="cd02440">
    <property type="entry name" value="AdoMet_MTases"/>
    <property type="match status" value="1"/>
</dbReference>
<keyword evidence="1 6" id="KW-0808">Transferase</keyword>
<dbReference type="PANTHER" id="PTHR23245:SF31">
    <property type="entry name" value="TRNA WYBUTOSINE-SYNTHESIZING PROTEIN 3 HOMOLOG"/>
    <property type="match status" value="1"/>
</dbReference>
<evidence type="ECO:0000256" key="1">
    <source>
        <dbReference type="ARBA" id="ARBA00022679"/>
    </source>
</evidence>
<accession>A0A7C5QNC5</accession>
<gene>
    <name evidence="6" type="ORF">ENM11_04680</name>
</gene>
<sequence>MDGVATPNTPFCTASSFSGAFFFSGLFFFSSLTGFLTRFYLLRLKPNYIQTFLGRLQRRPSVKYIGHVALMRIPLRFEGNVEEEAERILSSHKNVKTVVLIEGVEGVYRVPKTKVVAGMPVTETLHRENGLVYRVDVKKLMFSLGNSLERRRMRNLPRPGEVVVDMFAGVGQFTIPAAKSQAEKVYAFEINPEAYRYLVENIRLNKVDHKVVTFLDDCKNAPVHGLGASADRVIMGYFPGTLEYLPTALKLAKPDGCYIHFHELAQPTDGWKKLFESCKETAASHGFYLELQNVRAVKTYSPKLWHWVLDLRACL</sequence>
<dbReference type="InterPro" id="IPR030382">
    <property type="entry name" value="MeTrfase_TRM5/TYW2"/>
</dbReference>
<dbReference type="Gene3D" id="3.40.50.150">
    <property type="entry name" value="Vaccinia Virus protein VP39"/>
    <property type="match status" value="1"/>
</dbReference>
<proteinExistence type="predicted"/>
<reference evidence="6" key="1">
    <citation type="journal article" date="2020" name="mSystems">
        <title>Genome- and Community-Level Interaction Insights into Carbon Utilization and Element Cycling Functions of Hydrothermarchaeota in Hydrothermal Sediment.</title>
        <authorList>
            <person name="Zhou Z."/>
            <person name="Liu Y."/>
            <person name="Xu W."/>
            <person name="Pan J."/>
            <person name="Luo Z.H."/>
            <person name="Li M."/>
        </authorList>
    </citation>
    <scope>NUCLEOTIDE SEQUENCE [LARGE SCALE GENOMIC DNA]</scope>
    <source>
        <strain evidence="6">SpSt-1056</strain>
    </source>
</reference>
<keyword evidence="3" id="KW-0819">tRNA processing</keyword>
<dbReference type="GO" id="GO:0005737">
    <property type="term" value="C:cytoplasm"/>
    <property type="evidence" value="ECO:0007669"/>
    <property type="project" value="TreeGrafter"/>
</dbReference>
<dbReference type="GO" id="GO:0031591">
    <property type="term" value="P:wybutosine biosynthetic process"/>
    <property type="evidence" value="ECO:0007669"/>
    <property type="project" value="TreeGrafter"/>
</dbReference>
<dbReference type="EMBL" id="DRWN01000031">
    <property type="protein sequence ID" value="HHK68435.1"/>
    <property type="molecule type" value="Genomic_DNA"/>
</dbReference>
<evidence type="ECO:0000313" key="6">
    <source>
        <dbReference type="EMBL" id="HHK68435.1"/>
    </source>
</evidence>
<dbReference type="GO" id="GO:0030488">
    <property type="term" value="P:tRNA methylation"/>
    <property type="evidence" value="ECO:0007669"/>
    <property type="project" value="TreeGrafter"/>
</dbReference>
<evidence type="ECO:0000259" key="5">
    <source>
        <dbReference type="PROSITE" id="PS51684"/>
    </source>
</evidence>
<feature type="domain" description="SAM-dependent methyltransferase TRM5/TYW2-type" evidence="5">
    <location>
        <begin position="62"/>
        <end position="315"/>
    </location>
</feature>
<keyword evidence="2" id="KW-0949">S-adenosyl-L-methionine</keyword>
<dbReference type="Gene3D" id="3.30.300.110">
    <property type="entry name" value="Met-10+ protein-like domains"/>
    <property type="match status" value="1"/>
</dbReference>
<evidence type="ECO:0000256" key="4">
    <source>
        <dbReference type="SAM" id="Phobius"/>
    </source>
</evidence>
<dbReference type="InterPro" id="IPR029063">
    <property type="entry name" value="SAM-dependent_MTases_sf"/>
</dbReference>
<feature type="transmembrane region" description="Helical" evidence="4">
    <location>
        <begin position="20"/>
        <end position="41"/>
    </location>
</feature>
<keyword evidence="6" id="KW-0489">Methyltransferase</keyword>
<name>A0A7C5QNC5_CALS0</name>
<dbReference type="PANTHER" id="PTHR23245">
    <property type="entry name" value="TRNA METHYLTRANSFERASE"/>
    <property type="match status" value="1"/>
</dbReference>
<dbReference type="PROSITE" id="PS51684">
    <property type="entry name" value="SAM_MT_TRM5_TYW2"/>
    <property type="match status" value="1"/>
</dbReference>
<evidence type="ECO:0000256" key="2">
    <source>
        <dbReference type="ARBA" id="ARBA00022691"/>
    </source>
</evidence>
<dbReference type="Pfam" id="PF02475">
    <property type="entry name" value="TRM5-TYW2_MTfase"/>
    <property type="match status" value="1"/>
</dbReference>